<feature type="region of interest" description="Disordered" evidence="1">
    <location>
        <begin position="76"/>
        <end position="109"/>
    </location>
</feature>
<comment type="caution">
    <text evidence="3">The sequence shown here is derived from an EMBL/GenBank/DDBJ whole genome shotgun (WGS) entry which is preliminary data.</text>
</comment>
<feature type="compositionally biased region" description="Basic and acidic residues" evidence="1">
    <location>
        <begin position="76"/>
        <end position="86"/>
    </location>
</feature>
<evidence type="ECO:0000313" key="4">
    <source>
        <dbReference type="Proteomes" id="UP000033647"/>
    </source>
</evidence>
<organism evidence="3 4">
    <name type="scientific">Zymoseptoria brevis</name>
    <dbReference type="NCBI Taxonomy" id="1047168"/>
    <lineage>
        <taxon>Eukaryota</taxon>
        <taxon>Fungi</taxon>
        <taxon>Dikarya</taxon>
        <taxon>Ascomycota</taxon>
        <taxon>Pezizomycotina</taxon>
        <taxon>Dothideomycetes</taxon>
        <taxon>Dothideomycetidae</taxon>
        <taxon>Mycosphaerellales</taxon>
        <taxon>Mycosphaerellaceae</taxon>
        <taxon>Zymoseptoria</taxon>
    </lineage>
</organism>
<dbReference type="Proteomes" id="UP000033647">
    <property type="component" value="Unassembled WGS sequence"/>
</dbReference>
<proteinExistence type="predicted"/>
<evidence type="ECO:0000313" key="3">
    <source>
        <dbReference type="EMBL" id="KJX97168.1"/>
    </source>
</evidence>
<reference evidence="3 4" key="1">
    <citation type="submission" date="2015-03" db="EMBL/GenBank/DDBJ databases">
        <title>RNA-seq based gene annotation and comparative genomics of four Zymoseptoria species reveal species-specific pathogenicity related genes and transposable element activity.</title>
        <authorList>
            <person name="Grandaubert J."/>
            <person name="Bhattacharyya A."/>
            <person name="Stukenbrock E.H."/>
        </authorList>
    </citation>
    <scope>NUCLEOTIDE SEQUENCE [LARGE SCALE GENOMIC DNA]</scope>
    <source>
        <strain evidence="3 4">Zb18110</strain>
    </source>
</reference>
<feature type="region of interest" description="Disordered" evidence="1">
    <location>
        <begin position="20"/>
        <end position="39"/>
    </location>
</feature>
<sequence>MKLTYSVLALSLAALGSAAPLQDLQKRAPSQSGNELGKAIPVIDTENYVNSKEKRAPIQGTGPDYVLYPTEAEKGEVATKNKEKRAPMQGTGPDYILYPTDAEKDEVAK</sequence>
<keyword evidence="2" id="KW-0732">Signal</keyword>
<gene>
    <name evidence="3" type="ORF">TI39_contig541g00019</name>
</gene>
<dbReference type="EMBL" id="LAFY01000533">
    <property type="protein sequence ID" value="KJX97168.1"/>
    <property type="molecule type" value="Genomic_DNA"/>
</dbReference>
<dbReference type="AlphaFoldDB" id="A0A0F4GIS5"/>
<dbReference type="OrthoDB" id="10377340at2759"/>
<protein>
    <submittedName>
        <fullName evidence="3">Uncharacterized protein</fullName>
    </submittedName>
</protein>
<name>A0A0F4GIS5_9PEZI</name>
<feature type="signal peptide" evidence="2">
    <location>
        <begin position="1"/>
        <end position="18"/>
    </location>
</feature>
<keyword evidence="4" id="KW-1185">Reference proteome</keyword>
<feature type="chain" id="PRO_5002468922" evidence="2">
    <location>
        <begin position="19"/>
        <end position="109"/>
    </location>
</feature>
<evidence type="ECO:0000256" key="1">
    <source>
        <dbReference type="SAM" id="MobiDB-lite"/>
    </source>
</evidence>
<accession>A0A0F4GIS5</accession>
<evidence type="ECO:0000256" key="2">
    <source>
        <dbReference type="SAM" id="SignalP"/>
    </source>
</evidence>